<keyword evidence="1" id="KW-0732">Signal</keyword>
<feature type="signal peptide" evidence="1">
    <location>
        <begin position="1"/>
        <end position="24"/>
    </location>
</feature>
<protein>
    <submittedName>
        <fullName evidence="2">Uncharacterized protein</fullName>
    </submittedName>
</protein>
<evidence type="ECO:0000313" key="3">
    <source>
        <dbReference type="Proteomes" id="UP000006062"/>
    </source>
</evidence>
<feature type="chain" id="PRO_5003683055" evidence="1">
    <location>
        <begin position="25"/>
        <end position="91"/>
    </location>
</feature>
<sequence>MTRRCLLATLCFLFAPIRSDLATADATGQQASRAASGWLQLERDRRAIRQETGPVSSEDEMRFQSLRQRQDARYRELLQNQIGSYRVCGAR</sequence>
<organism evidence="2 3">
    <name type="scientific">Thiocystis violascens (strain ATCC 17096 / DSM 198 / 6111)</name>
    <name type="common">Chromatium violascens</name>
    <dbReference type="NCBI Taxonomy" id="765911"/>
    <lineage>
        <taxon>Bacteria</taxon>
        <taxon>Pseudomonadati</taxon>
        <taxon>Pseudomonadota</taxon>
        <taxon>Gammaproteobacteria</taxon>
        <taxon>Chromatiales</taxon>
        <taxon>Chromatiaceae</taxon>
        <taxon>Thiocystis</taxon>
    </lineage>
</organism>
<accession>I3YAX8</accession>
<dbReference type="AlphaFoldDB" id="I3YAX8"/>
<dbReference type="STRING" id="765911.Thivi_2196"/>
<keyword evidence="3" id="KW-1185">Reference proteome</keyword>
<gene>
    <name evidence="2" type="ordered locus">Thivi_2196</name>
</gene>
<evidence type="ECO:0000313" key="2">
    <source>
        <dbReference type="EMBL" id="AFL74146.1"/>
    </source>
</evidence>
<proteinExistence type="predicted"/>
<dbReference type="HOGENOM" id="CLU_2426078_0_0_6"/>
<dbReference type="KEGG" id="tvi:Thivi_2196"/>
<name>I3YAX8_THIV6</name>
<dbReference type="EMBL" id="CP003154">
    <property type="protein sequence ID" value="AFL74146.1"/>
    <property type="molecule type" value="Genomic_DNA"/>
</dbReference>
<dbReference type="eggNOG" id="ENOG502ZTX6">
    <property type="taxonomic scope" value="Bacteria"/>
</dbReference>
<evidence type="ECO:0000256" key="1">
    <source>
        <dbReference type="SAM" id="SignalP"/>
    </source>
</evidence>
<reference evidence="2 3" key="1">
    <citation type="submission" date="2012-06" db="EMBL/GenBank/DDBJ databases">
        <title>Complete sequence of Thiocystis violascens DSM 198.</title>
        <authorList>
            <consortium name="US DOE Joint Genome Institute"/>
            <person name="Lucas S."/>
            <person name="Han J."/>
            <person name="Lapidus A."/>
            <person name="Cheng J.-F."/>
            <person name="Goodwin L."/>
            <person name="Pitluck S."/>
            <person name="Peters L."/>
            <person name="Ovchinnikova G."/>
            <person name="Teshima H."/>
            <person name="Detter J.C."/>
            <person name="Han C."/>
            <person name="Tapia R."/>
            <person name="Land M."/>
            <person name="Hauser L."/>
            <person name="Kyrpides N."/>
            <person name="Ivanova N."/>
            <person name="Pagani I."/>
            <person name="Vogl K."/>
            <person name="Liu Z."/>
            <person name="Frigaard N.-U."/>
            <person name="Bryant D."/>
            <person name="Woyke T."/>
        </authorList>
    </citation>
    <scope>NUCLEOTIDE SEQUENCE [LARGE SCALE GENOMIC DNA]</scope>
    <source>
        <strain evidence="3">ATCC 17096 / DSM 198 / 6111</strain>
    </source>
</reference>
<dbReference type="Proteomes" id="UP000006062">
    <property type="component" value="Chromosome"/>
</dbReference>